<evidence type="ECO:0000313" key="3">
    <source>
        <dbReference type="Proteomes" id="UP000800041"/>
    </source>
</evidence>
<keyword evidence="3" id="KW-1185">Reference proteome</keyword>
<organism evidence="2 3">
    <name type="scientific">Aulographum hederae CBS 113979</name>
    <dbReference type="NCBI Taxonomy" id="1176131"/>
    <lineage>
        <taxon>Eukaryota</taxon>
        <taxon>Fungi</taxon>
        <taxon>Dikarya</taxon>
        <taxon>Ascomycota</taxon>
        <taxon>Pezizomycotina</taxon>
        <taxon>Dothideomycetes</taxon>
        <taxon>Pleosporomycetidae</taxon>
        <taxon>Aulographales</taxon>
        <taxon>Aulographaceae</taxon>
    </lineage>
</organism>
<dbReference type="AlphaFoldDB" id="A0A6G1GKH2"/>
<accession>A0A6G1GKH2</accession>
<feature type="chain" id="PRO_5026330971" evidence="1">
    <location>
        <begin position="21"/>
        <end position="262"/>
    </location>
</feature>
<name>A0A6G1GKH2_9PEZI</name>
<sequence>MRLTITMAAMAATFITAATANPMVKPGYWRNVPGDKSIKSMESAVEMETFHLYNEVQDHSGAAEIIHNDPGSAVMMAKAMRDKFKPITNALEVSKAKINETMTIAPDYLTEEDIRRVQHTMSELVKSLVDIRFLQLMEHSSYYYNHPDVIPYRNQITTEYEYLKTLYEDIYRKLAIGLYSRGMIEGDGITRLVPGAAFAKANTMLAYYKAAIEEMETGFEKGLDVTPTEELMQAFDGPFDLGATEADRSMQVAHEDDDEDDD</sequence>
<keyword evidence="1" id="KW-0732">Signal</keyword>
<evidence type="ECO:0000313" key="2">
    <source>
        <dbReference type="EMBL" id="KAF1981314.1"/>
    </source>
</evidence>
<feature type="signal peptide" evidence="1">
    <location>
        <begin position="1"/>
        <end position="20"/>
    </location>
</feature>
<proteinExistence type="predicted"/>
<dbReference type="EMBL" id="ML977202">
    <property type="protein sequence ID" value="KAF1981314.1"/>
    <property type="molecule type" value="Genomic_DNA"/>
</dbReference>
<protein>
    <submittedName>
        <fullName evidence="2">Uncharacterized protein</fullName>
    </submittedName>
</protein>
<evidence type="ECO:0000256" key="1">
    <source>
        <dbReference type="SAM" id="SignalP"/>
    </source>
</evidence>
<gene>
    <name evidence="2" type="ORF">K402DRAFT_458160</name>
</gene>
<reference evidence="2" key="1">
    <citation type="journal article" date="2020" name="Stud. Mycol.">
        <title>101 Dothideomycetes genomes: a test case for predicting lifestyles and emergence of pathogens.</title>
        <authorList>
            <person name="Haridas S."/>
            <person name="Albert R."/>
            <person name="Binder M."/>
            <person name="Bloem J."/>
            <person name="Labutti K."/>
            <person name="Salamov A."/>
            <person name="Andreopoulos B."/>
            <person name="Baker S."/>
            <person name="Barry K."/>
            <person name="Bills G."/>
            <person name="Bluhm B."/>
            <person name="Cannon C."/>
            <person name="Castanera R."/>
            <person name="Culley D."/>
            <person name="Daum C."/>
            <person name="Ezra D."/>
            <person name="Gonzalez J."/>
            <person name="Henrissat B."/>
            <person name="Kuo A."/>
            <person name="Liang C."/>
            <person name="Lipzen A."/>
            <person name="Lutzoni F."/>
            <person name="Magnuson J."/>
            <person name="Mondo S."/>
            <person name="Nolan M."/>
            <person name="Ohm R."/>
            <person name="Pangilinan J."/>
            <person name="Park H.-J."/>
            <person name="Ramirez L."/>
            <person name="Alfaro M."/>
            <person name="Sun H."/>
            <person name="Tritt A."/>
            <person name="Yoshinaga Y."/>
            <person name="Zwiers L.-H."/>
            <person name="Turgeon B."/>
            <person name="Goodwin S."/>
            <person name="Spatafora J."/>
            <person name="Crous P."/>
            <person name="Grigoriev I."/>
        </authorList>
    </citation>
    <scope>NUCLEOTIDE SEQUENCE</scope>
    <source>
        <strain evidence="2">CBS 113979</strain>
    </source>
</reference>
<dbReference type="Proteomes" id="UP000800041">
    <property type="component" value="Unassembled WGS sequence"/>
</dbReference>